<dbReference type="EnsemblPlants" id="TraesCS3D02G174600.1">
    <property type="protein sequence ID" value="TraesCS3D02G174600.1"/>
    <property type="gene ID" value="TraesCS3D02G174600"/>
</dbReference>
<dbReference type="AlphaFoldDB" id="A0A3B6GRM4"/>
<dbReference type="InterPro" id="IPR008889">
    <property type="entry name" value="VQ"/>
</dbReference>
<name>A0A3B6GRM4_WHEAT</name>
<dbReference type="Gramene" id="TraesLAC3D03G01798310.1">
    <property type="protein sequence ID" value="TraesLAC3D03G01798310.1"/>
    <property type="gene ID" value="TraesLAC3D03G01798310"/>
</dbReference>
<feature type="region of interest" description="Disordered" evidence="1">
    <location>
        <begin position="58"/>
        <end position="79"/>
    </location>
</feature>
<dbReference type="Gramene" id="TraesMAC3D03G01855320.1">
    <property type="protein sequence ID" value="TraesMAC3D03G01855320.1"/>
    <property type="gene ID" value="TraesMAC3D03G01855320"/>
</dbReference>
<dbReference type="Gramene" id="TraesCLE_scaffold_053725_01G000200.1">
    <property type="protein sequence ID" value="TraesCLE_scaffold_053725_01G000200.1"/>
    <property type="gene ID" value="TraesCLE_scaffold_053725_01G000200"/>
</dbReference>
<dbReference type="Gramene" id="TraesSTA3D03G01851670.1">
    <property type="protein sequence ID" value="TraesSTA3D03G01851670.1"/>
    <property type="gene ID" value="TraesSTA3D03G01851670"/>
</dbReference>
<dbReference type="Gramene" id="TraesCS3D02G174600.1">
    <property type="protein sequence ID" value="TraesCS3D02G174600.1"/>
    <property type="gene ID" value="TraesCS3D02G174600"/>
</dbReference>
<feature type="domain" description="VQ" evidence="2">
    <location>
        <begin position="35"/>
        <end position="60"/>
    </location>
</feature>
<dbReference type="Gramene" id="TraesCAD_scaffold_031044_01G000100.1">
    <property type="protein sequence ID" value="TraesCAD_scaffold_031044_01G000100.1"/>
    <property type="gene ID" value="TraesCAD_scaffold_031044_01G000100"/>
</dbReference>
<sequence>MSPSTPPVQQRRGPSRHATVPRAATTRPAIRIIHIISPEIIKTDAANFRDLVQRLTGRHHHQNADARADEDDNNKEVTHNDYSNKKIKCEVVKVEEGGFGCGVGGDIDFSELWMDLNPGGFLSFLEEDVFQGMIAPDLLQQPLGAPTPRMDLVGEMCASCLA</sequence>
<dbReference type="GO" id="GO:0005634">
    <property type="term" value="C:nucleus"/>
    <property type="evidence" value="ECO:0000318"/>
    <property type="project" value="GO_Central"/>
</dbReference>
<dbReference type="Gramene" id="TraesARI3D03G01889550.1">
    <property type="protein sequence ID" value="TraesARI3D03G01889550.1"/>
    <property type="gene ID" value="TraesARI3D03G01889550"/>
</dbReference>
<dbReference type="Gramene" id="TraesWEE_scaffold_055626_01G000100.1">
    <property type="protein sequence ID" value="TraesWEE_scaffold_055626_01G000100.1"/>
    <property type="gene ID" value="TraesWEE_scaffold_055626_01G000100"/>
</dbReference>
<accession>A0A3B6GRM4</accession>
<dbReference type="Gramene" id="TraesCS3D03G0381900.1">
    <property type="protein sequence ID" value="TraesCS3D03G0381900.1.CDS"/>
    <property type="gene ID" value="TraesCS3D03G0381900"/>
</dbReference>
<evidence type="ECO:0000259" key="2">
    <source>
        <dbReference type="Pfam" id="PF05678"/>
    </source>
</evidence>
<dbReference type="Gramene" id="TraesSYM3D03G01879800.1">
    <property type="protein sequence ID" value="TraesSYM3D03G01879800.1"/>
    <property type="gene ID" value="TraesSYM3D03G01879800"/>
</dbReference>
<dbReference type="Gramene" id="TraesLDM3D03G01855160.1">
    <property type="protein sequence ID" value="TraesLDM3D03G01855160.1"/>
    <property type="gene ID" value="TraesLDM3D03G01855160"/>
</dbReference>
<dbReference type="Pfam" id="PF05678">
    <property type="entry name" value="VQ"/>
    <property type="match status" value="1"/>
</dbReference>
<dbReference type="PANTHER" id="PTHR33143:SF59">
    <property type="entry name" value="OS06G0618700 PROTEIN"/>
    <property type="match status" value="1"/>
</dbReference>
<reference evidence="3" key="2">
    <citation type="submission" date="2018-10" db="UniProtKB">
        <authorList>
            <consortium name="EnsemblPlants"/>
        </authorList>
    </citation>
    <scope>IDENTIFICATION</scope>
</reference>
<dbReference type="Proteomes" id="UP000019116">
    <property type="component" value="Chromosome 3D"/>
</dbReference>
<dbReference type="Gramene" id="TraesJAG3D03G01865350.1">
    <property type="protein sequence ID" value="TraesJAG3D03G01865350.1"/>
    <property type="gene ID" value="TraesJAG3D03G01865350"/>
</dbReference>
<dbReference type="InterPro" id="IPR039607">
    <property type="entry name" value="VQ_8/17/18/20/21/25"/>
</dbReference>
<evidence type="ECO:0000313" key="3">
    <source>
        <dbReference type="EnsemblPlants" id="TraesCS3D02G174600.1"/>
    </source>
</evidence>
<keyword evidence="4" id="KW-1185">Reference proteome</keyword>
<protein>
    <recommendedName>
        <fullName evidence="2">VQ domain-containing protein</fullName>
    </recommendedName>
</protein>
<organism evidence="3">
    <name type="scientific">Triticum aestivum</name>
    <name type="common">Wheat</name>
    <dbReference type="NCBI Taxonomy" id="4565"/>
    <lineage>
        <taxon>Eukaryota</taxon>
        <taxon>Viridiplantae</taxon>
        <taxon>Streptophyta</taxon>
        <taxon>Embryophyta</taxon>
        <taxon>Tracheophyta</taxon>
        <taxon>Spermatophyta</taxon>
        <taxon>Magnoliopsida</taxon>
        <taxon>Liliopsida</taxon>
        <taxon>Poales</taxon>
        <taxon>Poaceae</taxon>
        <taxon>BOP clade</taxon>
        <taxon>Pooideae</taxon>
        <taxon>Triticodae</taxon>
        <taxon>Triticeae</taxon>
        <taxon>Triticinae</taxon>
        <taxon>Triticum</taxon>
    </lineage>
</organism>
<evidence type="ECO:0000256" key="1">
    <source>
        <dbReference type="SAM" id="MobiDB-lite"/>
    </source>
</evidence>
<dbReference type="OrthoDB" id="693437at2759"/>
<feature type="region of interest" description="Disordered" evidence="1">
    <location>
        <begin position="1"/>
        <end position="24"/>
    </location>
</feature>
<dbReference type="Gramene" id="TraesJUL3D03G01874670.1">
    <property type="protein sequence ID" value="TraesJUL3D03G01874670.1"/>
    <property type="gene ID" value="TraesJUL3D03G01874670"/>
</dbReference>
<dbReference type="PANTHER" id="PTHR33143">
    <property type="entry name" value="F16F4.1 PROTEIN-RELATED"/>
    <property type="match status" value="1"/>
</dbReference>
<dbReference type="Gramene" id="TraesNOR3D03G01883820.1">
    <property type="protein sequence ID" value="TraesNOR3D03G01883820.1"/>
    <property type="gene ID" value="TraesNOR3D03G01883820"/>
</dbReference>
<reference evidence="3" key="1">
    <citation type="submission" date="2018-08" db="EMBL/GenBank/DDBJ databases">
        <authorList>
            <person name="Rossello M."/>
        </authorList>
    </citation>
    <scope>NUCLEOTIDE SEQUENCE [LARGE SCALE GENOMIC DNA]</scope>
    <source>
        <strain evidence="3">cv. Chinese Spring</strain>
    </source>
</reference>
<proteinExistence type="predicted"/>
<evidence type="ECO:0000313" key="4">
    <source>
        <dbReference type="Proteomes" id="UP000019116"/>
    </source>
</evidence>